<comment type="caution">
    <text evidence="3">The sequence shown here is derived from an EMBL/GenBank/DDBJ whole genome shotgun (WGS) entry which is preliminary data.</text>
</comment>
<dbReference type="RefSeq" id="WP_121060493.1">
    <property type="nucleotide sequence ID" value="NZ_RCDB01000003.1"/>
</dbReference>
<protein>
    <submittedName>
        <fullName evidence="3">Protein-disulfide isomerase</fullName>
    </submittedName>
</protein>
<dbReference type="GO" id="GO:0016853">
    <property type="term" value="F:isomerase activity"/>
    <property type="evidence" value="ECO:0007669"/>
    <property type="project" value="UniProtKB-KW"/>
</dbReference>
<evidence type="ECO:0000256" key="1">
    <source>
        <dbReference type="SAM" id="Phobius"/>
    </source>
</evidence>
<dbReference type="OrthoDB" id="117402at2"/>
<gene>
    <name evidence="3" type="ORF">C7474_2625</name>
</gene>
<dbReference type="AlphaFoldDB" id="A0A498BXI2"/>
<accession>A0A498BXI2</accession>
<dbReference type="Gene3D" id="3.40.30.10">
    <property type="entry name" value="Glutaredoxin"/>
    <property type="match status" value="1"/>
</dbReference>
<dbReference type="InterPro" id="IPR036249">
    <property type="entry name" value="Thioredoxin-like_sf"/>
</dbReference>
<dbReference type="Pfam" id="PF13462">
    <property type="entry name" value="Thioredoxin_4"/>
    <property type="match status" value="1"/>
</dbReference>
<feature type="transmembrane region" description="Helical" evidence="1">
    <location>
        <begin position="12"/>
        <end position="34"/>
    </location>
</feature>
<organism evidence="3 4">
    <name type="scientific">Microbacterium telephonicum</name>
    <dbReference type="NCBI Taxonomy" id="1714841"/>
    <lineage>
        <taxon>Bacteria</taxon>
        <taxon>Bacillati</taxon>
        <taxon>Actinomycetota</taxon>
        <taxon>Actinomycetes</taxon>
        <taxon>Micrococcales</taxon>
        <taxon>Microbacteriaceae</taxon>
        <taxon>Microbacterium</taxon>
    </lineage>
</organism>
<dbReference type="SUPFAM" id="SSF52833">
    <property type="entry name" value="Thioredoxin-like"/>
    <property type="match status" value="1"/>
</dbReference>
<name>A0A498BXI2_9MICO</name>
<keyword evidence="1" id="KW-0812">Transmembrane</keyword>
<keyword evidence="4" id="KW-1185">Reference proteome</keyword>
<keyword evidence="3" id="KW-0413">Isomerase</keyword>
<dbReference type="InterPro" id="IPR012336">
    <property type="entry name" value="Thioredoxin-like_fold"/>
</dbReference>
<evidence type="ECO:0000259" key="2">
    <source>
        <dbReference type="Pfam" id="PF13462"/>
    </source>
</evidence>
<keyword evidence="1" id="KW-1133">Transmembrane helix</keyword>
<proteinExistence type="predicted"/>
<dbReference type="Proteomes" id="UP000273158">
    <property type="component" value="Unassembled WGS sequence"/>
</dbReference>
<reference evidence="3 4" key="1">
    <citation type="journal article" date="2015" name="Stand. Genomic Sci.">
        <title>Genomic Encyclopedia of Bacterial and Archaeal Type Strains, Phase III: the genomes of soil and plant-associated and newly described type strains.</title>
        <authorList>
            <person name="Whitman W.B."/>
            <person name="Woyke T."/>
            <person name="Klenk H.P."/>
            <person name="Zhou Y."/>
            <person name="Lilburn T.G."/>
            <person name="Beck B.J."/>
            <person name="De Vos P."/>
            <person name="Vandamme P."/>
            <person name="Eisen J.A."/>
            <person name="Garrity G."/>
            <person name="Hugenholtz P."/>
            <person name="Kyrpides N.C."/>
        </authorList>
    </citation>
    <scope>NUCLEOTIDE SEQUENCE [LARGE SCALE GENOMIC DNA]</scope>
    <source>
        <strain evidence="3 4">S2T63</strain>
    </source>
</reference>
<keyword evidence="1" id="KW-0472">Membrane</keyword>
<evidence type="ECO:0000313" key="3">
    <source>
        <dbReference type="EMBL" id="RLK48022.1"/>
    </source>
</evidence>
<sequence length="226" mass="23755">MAGTPARKTNWFAIWTSVAVVAVVAVVIGAVVWMNNSATAPGEAPQASNIDTETGAIVFGDGPDTVATYVDFMCPYCNQFEQTEGETIKGLVDDGSVTLELHPVAILDRLSQGTEFSSRSAAAMYAVAASDPDNAYAFMQAMYENQPAESSTGLTDEEIIQIAKDAGVAVTDQLADDITSHKYVKFAQAQQLPEGATGTPTLAVNGTLVPITMNPQTDIVANLTGQ</sequence>
<evidence type="ECO:0000313" key="4">
    <source>
        <dbReference type="Proteomes" id="UP000273158"/>
    </source>
</evidence>
<feature type="domain" description="Thioredoxin-like fold" evidence="2">
    <location>
        <begin position="62"/>
        <end position="209"/>
    </location>
</feature>
<dbReference type="EMBL" id="RCDB01000003">
    <property type="protein sequence ID" value="RLK48022.1"/>
    <property type="molecule type" value="Genomic_DNA"/>
</dbReference>